<reference evidence="1" key="1">
    <citation type="submission" date="2021-01" db="EMBL/GenBank/DDBJ databases">
        <authorList>
            <person name="Corre E."/>
            <person name="Pelletier E."/>
            <person name="Niang G."/>
            <person name="Scheremetjew M."/>
            <person name="Finn R."/>
            <person name="Kale V."/>
            <person name="Holt S."/>
            <person name="Cochrane G."/>
            <person name="Meng A."/>
            <person name="Brown T."/>
            <person name="Cohen L."/>
        </authorList>
    </citation>
    <scope>NUCLEOTIDE SEQUENCE</scope>
    <source>
        <strain evidence="1">CCAP1064/1</strain>
    </source>
</reference>
<protein>
    <submittedName>
        <fullName evidence="1">Uncharacterized protein</fullName>
    </submittedName>
</protein>
<gene>
    <name evidence="1" type="ORF">PINE0816_LOCUS9271</name>
</gene>
<organism evidence="1">
    <name type="scientific">Proboscia inermis</name>
    <dbReference type="NCBI Taxonomy" id="420281"/>
    <lineage>
        <taxon>Eukaryota</taxon>
        <taxon>Sar</taxon>
        <taxon>Stramenopiles</taxon>
        <taxon>Ochrophyta</taxon>
        <taxon>Bacillariophyta</taxon>
        <taxon>Coscinodiscophyceae</taxon>
        <taxon>Rhizosoleniophycidae</taxon>
        <taxon>Rhizosoleniales</taxon>
        <taxon>Rhizosoleniaceae</taxon>
        <taxon>Proboscia</taxon>
    </lineage>
</organism>
<name>A0A7S0GEN4_9STRA</name>
<dbReference type="AlphaFoldDB" id="A0A7S0GEN4"/>
<sequence length="174" mass="19412">MISKYEAGNKYARPTVFSYAAVMNAAAYSDFGDMFEKQQSLEIAIQAYKELKVASRHAKYGADCVANNVIYGTFLRACGRLIPAGKARESSVETVFRKCCNDGQVDDMVLRQLRNAATDEQFQRLVGEEASKVKGTKKVSTKKHNNYQPYISALDVPHDWTKNVVANSAKVTQR</sequence>
<dbReference type="EMBL" id="HBEL01019681">
    <property type="protein sequence ID" value="CAD8413141.1"/>
    <property type="molecule type" value="Transcribed_RNA"/>
</dbReference>
<accession>A0A7S0GEN4</accession>
<proteinExistence type="predicted"/>
<evidence type="ECO:0000313" key="1">
    <source>
        <dbReference type="EMBL" id="CAD8413141.1"/>
    </source>
</evidence>